<dbReference type="InterPro" id="IPR053844">
    <property type="entry name" value="AH_C"/>
</dbReference>
<dbReference type="PANTHER" id="PTHR11895">
    <property type="entry name" value="TRANSAMIDASE"/>
    <property type="match status" value="1"/>
</dbReference>
<proteinExistence type="predicted"/>
<dbReference type="Pfam" id="PF21986">
    <property type="entry name" value="AH_C"/>
    <property type="match status" value="1"/>
</dbReference>
<evidence type="ECO:0000259" key="1">
    <source>
        <dbReference type="Pfam" id="PF01425"/>
    </source>
</evidence>
<sequence>MQDPTINLTIEELRRLYRSGETSPEAVIHQIFDRIDAGDPKIWISRSSRESCLELAGKLAEQNIEDLPLYGIPFAIKDNIDLEGLRTTAACEEYGYFPSESAHVVKLLMAAGAIPVGKTNLDQFATGLVGVRSPYGFPGNSFNSDYIPGGSSSGSAVAVASGMVSFSLGTDTAGSGRVPASLNNLVGLKPSRGAFSNSGLIPACKSLDCISVFALNCGDAQTVFEVAAQFDANDPYSRKMDPPELAEPKKKVGVPRPSQLEFFGDKATAKIFDDAVNHLIAFGYEVVPIDFEPFLETARLLYEGPWLAERFIALEEVLAECPEILHPVTRSIIEKGDQYTALDFFKTHYRIQELRQKAGLIMDEMDALMSPTCPTVYTIAEVEADPVTLNSRLGYYTNFMNLMDLSGLAVPCGMRPDGLPHGVTFFAAAFHDYELLKLGEQFHAHTGLSAGAIATPVPPATVGESLPVEETVPVVVCGAHMKGLPLNHQLTDLGATFLEETATDSVYRFYALEGEPARPALVRQAEGGSTILVEVWSLPLKNLGKFLKGIGQPLGLGKVTLVGGREEVGFIGEACAVEGAQEITDLGSWRVFLEKK</sequence>
<dbReference type="GO" id="GO:0004039">
    <property type="term" value="F:allophanate hydrolase activity"/>
    <property type="evidence" value="ECO:0007669"/>
    <property type="project" value="UniProtKB-EC"/>
</dbReference>
<dbReference type="NCBIfam" id="NF006043">
    <property type="entry name" value="PRK08186.1"/>
    <property type="match status" value="1"/>
</dbReference>
<reference evidence="3 4" key="1">
    <citation type="submission" date="2020-07" db="EMBL/GenBank/DDBJ databases">
        <authorList>
            <person name="Feng X."/>
        </authorList>
    </citation>
    <scope>NUCLEOTIDE SEQUENCE [LARGE SCALE GENOMIC DNA]</scope>
    <source>
        <strain evidence="3 4">JCM14086</strain>
    </source>
</reference>
<dbReference type="InterPro" id="IPR014085">
    <property type="entry name" value="Allophanate_hydrolase"/>
</dbReference>
<dbReference type="EMBL" id="JACHVA010000138">
    <property type="protein sequence ID" value="MBC2604073.1"/>
    <property type="molecule type" value="Genomic_DNA"/>
</dbReference>
<dbReference type="InterPro" id="IPR023631">
    <property type="entry name" value="Amidase_dom"/>
</dbReference>
<dbReference type="PANTHER" id="PTHR11895:SF169">
    <property type="entry name" value="GLUTAMYL-TRNA(GLN) AMIDOTRANSFERASE"/>
    <property type="match status" value="1"/>
</dbReference>
<dbReference type="Gene3D" id="1.20.58.1700">
    <property type="match status" value="1"/>
</dbReference>
<gene>
    <name evidence="3" type="primary">atzF</name>
    <name evidence="3" type="ORF">H5P30_20005</name>
</gene>
<evidence type="ECO:0000259" key="2">
    <source>
        <dbReference type="Pfam" id="PF21986"/>
    </source>
</evidence>
<keyword evidence="4" id="KW-1185">Reference proteome</keyword>
<dbReference type="SUPFAM" id="SSF75304">
    <property type="entry name" value="Amidase signature (AS) enzymes"/>
    <property type="match status" value="1"/>
</dbReference>
<evidence type="ECO:0000313" key="4">
    <source>
        <dbReference type="Proteomes" id="UP000525652"/>
    </source>
</evidence>
<dbReference type="NCBIfam" id="TIGR02713">
    <property type="entry name" value="allophanate_hyd"/>
    <property type="match status" value="1"/>
</dbReference>
<dbReference type="InterPro" id="IPR000120">
    <property type="entry name" value="Amidase"/>
</dbReference>
<dbReference type="Gene3D" id="3.90.1300.10">
    <property type="entry name" value="Amidase signature (AS) domain"/>
    <property type="match status" value="1"/>
</dbReference>
<dbReference type="EC" id="3.5.1.54" evidence="3"/>
<organism evidence="3 4">
    <name type="scientific">Puniceicoccus vermicola</name>
    <dbReference type="NCBI Taxonomy" id="388746"/>
    <lineage>
        <taxon>Bacteria</taxon>
        <taxon>Pseudomonadati</taxon>
        <taxon>Verrucomicrobiota</taxon>
        <taxon>Opitutia</taxon>
        <taxon>Puniceicoccales</taxon>
        <taxon>Puniceicoccaceae</taxon>
        <taxon>Puniceicoccus</taxon>
    </lineage>
</organism>
<dbReference type="Pfam" id="PF01425">
    <property type="entry name" value="Amidase"/>
    <property type="match status" value="1"/>
</dbReference>
<evidence type="ECO:0000313" key="3">
    <source>
        <dbReference type="EMBL" id="MBC2604073.1"/>
    </source>
</evidence>
<dbReference type="InterPro" id="IPR036928">
    <property type="entry name" value="AS_sf"/>
</dbReference>
<dbReference type="Proteomes" id="UP000525652">
    <property type="component" value="Unassembled WGS sequence"/>
</dbReference>
<dbReference type="RefSeq" id="WP_185694690.1">
    <property type="nucleotide sequence ID" value="NZ_JACHVA010000138.1"/>
</dbReference>
<feature type="domain" description="Allophanate hydrolase C-terminal" evidence="2">
    <location>
        <begin position="473"/>
        <end position="593"/>
    </location>
</feature>
<keyword evidence="3" id="KW-0378">Hydrolase</keyword>
<dbReference type="AlphaFoldDB" id="A0A7X1B1U8"/>
<comment type="caution">
    <text evidence="3">The sequence shown here is derived from an EMBL/GenBank/DDBJ whole genome shotgun (WGS) entry which is preliminary data.</text>
</comment>
<dbReference type="Gene3D" id="3.10.490.10">
    <property type="entry name" value="Gamma-glutamyl cyclotransferase-like"/>
    <property type="match status" value="1"/>
</dbReference>
<accession>A0A7X1B1U8</accession>
<protein>
    <submittedName>
        <fullName evidence="3">Allophanate hydrolase</fullName>
        <ecNumber evidence="3">3.5.1.54</ecNumber>
    </submittedName>
</protein>
<name>A0A7X1B1U8_9BACT</name>
<feature type="domain" description="Amidase" evidence="1">
    <location>
        <begin position="27"/>
        <end position="436"/>
    </location>
</feature>